<dbReference type="AlphaFoldDB" id="A0AAV0X4P7"/>
<evidence type="ECO:0000313" key="2">
    <source>
        <dbReference type="Proteomes" id="UP001160148"/>
    </source>
</evidence>
<dbReference type="Proteomes" id="UP001160148">
    <property type="component" value="Unassembled WGS sequence"/>
</dbReference>
<evidence type="ECO:0000313" key="1">
    <source>
        <dbReference type="EMBL" id="CAI6362923.1"/>
    </source>
</evidence>
<accession>A0AAV0X4P7</accession>
<organism evidence="1 2">
    <name type="scientific">Macrosiphum euphorbiae</name>
    <name type="common">potato aphid</name>
    <dbReference type="NCBI Taxonomy" id="13131"/>
    <lineage>
        <taxon>Eukaryota</taxon>
        <taxon>Metazoa</taxon>
        <taxon>Ecdysozoa</taxon>
        <taxon>Arthropoda</taxon>
        <taxon>Hexapoda</taxon>
        <taxon>Insecta</taxon>
        <taxon>Pterygota</taxon>
        <taxon>Neoptera</taxon>
        <taxon>Paraneoptera</taxon>
        <taxon>Hemiptera</taxon>
        <taxon>Sternorrhyncha</taxon>
        <taxon>Aphidomorpha</taxon>
        <taxon>Aphidoidea</taxon>
        <taxon>Aphididae</taxon>
        <taxon>Macrosiphini</taxon>
        <taxon>Macrosiphum</taxon>
    </lineage>
</organism>
<reference evidence="1 2" key="1">
    <citation type="submission" date="2023-01" db="EMBL/GenBank/DDBJ databases">
        <authorList>
            <person name="Whitehead M."/>
        </authorList>
    </citation>
    <scope>NUCLEOTIDE SEQUENCE [LARGE SCALE GENOMIC DNA]</scope>
</reference>
<proteinExistence type="predicted"/>
<protein>
    <submittedName>
        <fullName evidence="1">Uncharacterized protein</fullName>
    </submittedName>
</protein>
<gene>
    <name evidence="1" type="ORF">MEUPH1_LOCUS17942</name>
</gene>
<comment type="caution">
    <text evidence="1">The sequence shown here is derived from an EMBL/GenBank/DDBJ whole genome shotgun (WGS) entry which is preliminary data.</text>
</comment>
<dbReference type="EMBL" id="CARXXK010000003">
    <property type="protein sequence ID" value="CAI6362923.1"/>
    <property type="molecule type" value="Genomic_DNA"/>
</dbReference>
<sequence length="119" mass="13344">MSEKGPLITIIGPFWGCHAPPAPPLIAALIRSIDQIITDKIAPADVTSIDEESEVEEEDDTTPILPVVNALDYVNELRRLVASFDDADESLNHLNKIENFLYAKNIKNMKQRKIDDFLK</sequence>
<keyword evidence="2" id="KW-1185">Reference proteome</keyword>
<name>A0AAV0X4P7_9HEMI</name>